<organism evidence="7 8">
    <name type="scientific">Pristionchus fissidentatus</name>
    <dbReference type="NCBI Taxonomy" id="1538716"/>
    <lineage>
        <taxon>Eukaryota</taxon>
        <taxon>Metazoa</taxon>
        <taxon>Ecdysozoa</taxon>
        <taxon>Nematoda</taxon>
        <taxon>Chromadorea</taxon>
        <taxon>Rhabditida</taxon>
        <taxon>Rhabditina</taxon>
        <taxon>Diplogasteromorpha</taxon>
        <taxon>Diplogasteroidea</taxon>
        <taxon>Neodiplogasteridae</taxon>
        <taxon>Pristionchus</taxon>
    </lineage>
</organism>
<dbReference type="Pfam" id="PF05978">
    <property type="entry name" value="UNC-93"/>
    <property type="match status" value="1"/>
</dbReference>
<dbReference type="InterPro" id="IPR051617">
    <property type="entry name" value="UNC-93-like_regulator"/>
</dbReference>
<feature type="transmembrane region" description="Helical" evidence="6">
    <location>
        <begin position="12"/>
        <end position="33"/>
    </location>
</feature>
<gene>
    <name evidence="7" type="ORF">PFISCL1PPCAC_23588</name>
</gene>
<comment type="similarity">
    <text evidence="2">Belongs to the unc-93 family.</text>
</comment>
<evidence type="ECO:0000256" key="1">
    <source>
        <dbReference type="ARBA" id="ARBA00004141"/>
    </source>
</evidence>
<dbReference type="Gene3D" id="1.20.1250.20">
    <property type="entry name" value="MFS general substrate transporter like domains"/>
    <property type="match status" value="1"/>
</dbReference>
<feature type="transmembrane region" description="Helical" evidence="6">
    <location>
        <begin position="321"/>
        <end position="340"/>
    </location>
</feature>
<dbReference type="EMBL" id="BTSY01000006">
    <property type="protein sequence ID" value="GMT32291.1"/>
    <property type="molecule type" value="Genomic_DNA"/>
</dbReference>
<evidence type="ECO:0000256" key="3">
    <source>
        <dbReference type="ARBA" id="ARBA00022692"/>
    </source>
</evidence>
<keyword evidence="5 6" id="KW-0472">Membrane</keyword>
<dbReference type="AlphaFoldDB" id="A0AAV5WJZ1"/>
<comment type="subcellular location">
    <subcellularLocation>
        <location evidence="1">Membrane</location>
        <topology evidence="1">Multi-pass membrane protein</topology>
    </subcellularLocation>
</comment>
<feature type="transmembrane region" description="Helical" evidence="6">
    <location>
        <begin position="290"/>
        <end position="309"/>
    </location>
</feature>
<protein>
    <recommendedName>
        <fullName evidence="9">Membrane transporter</fullName>
    </recommendedName>
</protein>
<feature type="transmembrane region" description="Helical" evidence="6">
    <location>
        <begin position="62"/>
        <end position="83"/>
    </location>
</feature>
<evidence type="ECO:0000313" key="8">
    <source>
        <dbReference type="Proteomes" id="UP001432322"/>
    </source>
</evidence>
<feature type="transmembrane region" description="Helical" evidence="6">
    <location>
        <begin position="112"/>
        <end position="137"/>
    </location>
</feature>
<feature type="transmembrane region" description="Helical" evidence="6">
    <location>
        <begin position="90"/>
        <end position="106"/>
    </location>
</feature>
<keyword evidence="8" id="KW-1185">Reference proteome</keyword>
<keyword evidence="3 6" id="KW-0812">Transmembrane</keyword>
<feature type="non-terminal residue" evidence="7">
    <location>
        <position position="462"/>
    </location>
</feature>
<evidence type="ECO:0000256" key="4">
    <source>
        <dbReference type="ARBA" id="ARBA00022989"/>
    </source>
</evidence>
<feature type="transmembrane region" description="Helical" evidence="6">
    <location>
        <begin position="396"/>
        <end position="414"/>
    </location>
</feature>
<dbReference type="InterPro" id="IPR010291">
    <property type="entry name" value="Ion_channel_UNC-93"/>
</dbReference>
<sequence length="462" mass="51366">MFVCSFFDRLSPSTYSALCAVCIGLANLIYATAYEAHVFSVESVIHSVHDRDPNRVGAHDGYYGMAVSNAFYMISTIIVPSLNNYMRCKWILVISSASFAVYFLSFQVLHRYLYFVCCSFMGFALGSFNVGYLGYLTESSTKETLSSNMALSWGISSVSVLAAGVVNFLMAHANSEVDSSTVASNYREYSDTEVRIFFAIMTAVSVLSMALYALLPNKKVADSISKSTKRTKSIKEQVAQMASVLSSRRVLILAPFYLYIGLFFSLWITVIPTTLQFTMVLSKNPYVPMLYGIAFTGGTSTMCVIVMKLSARYPNICCKPMMIVSAILHLSIFAVVVAVVPEWSTVRHNDEPSLLIQPSVWTVIVLAFLLGAADLANNNMRTVISSLVMPKRRQQMFGVSRFYHGMAASALFFGAPALSIYSYVALLTAFLIVATAVYLYTCSYLEKEEKMERQVKRILRRK</sequence>
<evidence type="ECO:0000313" key="7">
    <source>
        <dbReference type="EMBL" id="GMT32291.1"/>
    </source>
</evidence>
<keyword evidence="4 6" id="KW-1133">Transmembrane helix</keyword>
<dbReference type="GO" id="GO:0016020">
    <property type="term" value="C:membrane"/>
    <property type="evidence" value="ECO:0007669"/>
    <property type="project" value="UniProtKB-SubCell"/>
</dbReference>
<accession>A0AAV5WJZ1</accession>
<evidence type="ECO:0000256" key="2">
    <source>
        <dbReference type="ARBA" id="ARBA00009172"/>
    </source>
</evidence>
<dbReference type="InterPro" id="IPR036259">
    <property type="entry name" value="MFS_trans_sf"/>
</dbReference>
<feature type="transmembrane region" description="Helical" evidence="6">
    <location>
        <begin position="196"/>
        <end position="215"/>
    </location>
</feature>
<feature type="transmembrane region" description="Helical" evidence="6">
    <location>
        <begin position="360"/>
        <end position="376"/>
    </location>
</feature>
<reference evidence="7" key="1">
    <citation type="submission" date="2023-10" db="EMBL/GenBank/DDBJ databases">
        <title>Genome assembly of Pristionchus species.</title>
        <authorList>
            <person name="Yoshida K."/>
            <person name="Sommer R.J."/>
        </authorList>
    </citation>
    <scope>NUCLEOTIDE SEQUENCE</scope>
    <source>
        <strain evidence="7">RS5133</strain>
    </source>
</reference>
<dbReference type="Proteomes" id="UP001432322">
    <property type="component" value="Unassembled WGS sequence"/>
</dbReference>
<dbReference type="PANTHER" id="PTHR23294:SF18">
    <property type="entry name" value="UNC93-LIKE PROTEIN MFSD11"/>
    <property type="match status" value="1"/>
</dbReference>
<feature type="transmembrane region" description="Helical" evidence="6">
    <location>
        <begin position="250"/>
        <end position="270"/>
    </location>
</feature>
<name>A0AAV5WJZ1_9BILA</name>
<feature type="transmembrane region" description="Helical" evidence="6">
    <location>
        <begin position="420"/>
        <end position="441"/>
    </location>
</feature>
<dbReference type="SUPFAM" id="SSF103473">
    <property type="entry name" value="MFS general substrate transporter"/>
    <property type="match status" value="1"/>
</dbReference>
<evidence type="ECO:0000256" key="6">
    <source>
        <dbReference type="SAM" id="Phobius"/>
    </source>
</evidence>
<feature type="transmembrane region" description="Helical" evidence="6">
    <location>
        <begin position="149"/>
        <end position="170"/>
    </location>
</feature>
<dbReference type="PANTHER" id="PTHR23294">
    <property type="entry name" value="ET TRANSLATION PRODUCT-RELATED"/>
    <property type="match status" value="1"/>
</dbReference>
<evidence type="ECO:0000256" key="5">
    <source>
        <dbReference type="ARBA" id="ARBA00023136"/>
    </source>
</evidence>
<comment type="caution">
    <text evidence="7">The sequence shown here is derived from an EMBL/GenBank/DDBJ whole genome shotgun (WGS) entry which is preliminary data.</text>
</comment>
<evidence type="ECO:0008006" key="9">
    <source>
        <dbReference type="Google" id="ProtNLM"/>
    </source>
</evidence>
<proteinExistence type="inferred from homology"/>